<dbReference type="PANTHER" id="PTHR33545:SF5">
    <property type="entry name" value="UPF0750 MEMBRANE PROTEIN YITT"/>
    <property type="match status" value="1"/>
</dbReference>
<dbReference type="InterPro" id="IPR019264">
    <property type="entry name" value="DUF2179"/>
</dbReference>
<dbReference type="InterPro" id="IPR003740">
    <property type="entry name" value="YitT"/>
</dbReference>
<feature type="transmembrane region" description="Helical" evidence="6">
    <location>
        <begin position="75"/>
        <end position="90"/>
    </location>
</feature>
<dbReference type="Gene3D" id="3.30.70.120">
    <property type="match status" value="1"/>
</dbReference>
<dbReference type="PIRSF" id="PIRSF006483">
    <property type="entry name" value="Membrane_protein_YitT"/>
    <property type="match status" value="1"/>
</dbReference>
<dbReference type="InterPro" id="IPR015867">
    <property type="entry name" value="N-reg_PII/ATP_PRibTrfase_C"/>
</dbReference>
<dbReference type="STRING" id="1514105.AOC36_09070"/>
<dbReference type="RefSeq" id="WP_067633549.1">
    <property type="nucleotide sequence ID" value="NZ_CP013213.1"/>
</dbReference>
<protein>
    <recommendedName>
        <fullName evidence="7">DUF2179 domain-containing protein</fullName>
    </recommendedName>
</protein>
<evidence type="ECO:0000256" key="3">
    <source>
        <dbReference type="ARBA" id="ARBA00022692"/>
    </source>
</evidence>
<name>A0A0X8H135_9FIRM</name>
<evidence type="ECO:0000313" key="8">
    <source>
        <dbReference type="EMBL" id="AMC94133.1"/>
    </source>
</evidence>
<gene>
    <name evidence="8" type="ORF">AOC36_09070</name>
</gene>
<accession>A0A0X8H135</accession>
<keyword evidence="9" id="KW-1185">Reference proteome</keyword>
<dbReference type="InterPro" id="IPR051461">
    <property type="entry name" value="UPF0750_membrane"/>
</dbReference>
<evidence type="ECO:0000256" key="1">
    <source>
        <dbReference type="ARBA" id="ARBA00004651"/>
    </source>
</evidence>
<feature type="transmembrane region" description="Helical" evidence="6">
    <location>
        <begin position="47"/>
        <end position="68"/>
    </location>
</feature>
<proteinExistence type="predicted"/>
<evidence type="ECO:0000256" key="5">
    <source>
        <dbReference type="ARBA" id="ARBA00023136"/>
    </source>
</evidence>
<dbReference type="Proteomes" id="UP000063781">
    <property type="component" value="Chromosome"/>
</dbReference>
<dbReference type="CDD" id="cd16380">
    <property type="entry name" value="YitT_C"/>
    <property type="match status" value="1"/>
</dbReference>
<sequence>MNHKTLIRILWIALGVGLITLSIQWFLAPFNIAAGGASGLGIILHSMIDIEVGTVVLLFNIVVLTLAYFMLERKVFANALIGSIMLPIFLDLVPELQLVNDQLFAVIVGSIGFGIGVFVLFSHSASSGGTTIPPLILKKKFNIDPALSLMITDAFVVGFSFFIFGVESFLLAIFSILLTMATMNFLKSQSNNGRSIMIMSPKHEEIRTYITKTLSRGVTILSGQGGYTQESFPVLIVAVKGKEYKTLIHEIQKIDPDAFMISQNTHNIYGSGFTYTRAV</sequence>
<feature type="transmembrane region" description="Helical" evidence="6">
    <location>
        <begin position="7"/>
        <end position="27"/>
    </location>
</feature>
<organism evidence="8 9">
    <name type="scientific">Erysipelothrix larvae</name>
    <dbReference type="NCBI Taxonomy" id="1514105"/>
    <lineage>
        <taxon>Bacteria</taxon>
        <taxon>Bacillati</taxon>
        <taxon>Bacillota</taxon>
        <taxon>Erysipelotrichia</taxon>
        <taxon>Erysipelotrichales</taxon>
        <taxon>Erysipelotrichaceae</taxon>
        <taxon>Erysipelothrix</taxon>
    </lineage>
</organism>
<comment type="subcellular location">
    <subcellularLocation>
        <location evidence="1">Cell membrane</location>
        <topology evidence="1">Multi-pass membrane protein</topology>
    </subcellularLocation>
</comment>
<dbReference type="OrthoDB" id="1758221at2"/>
<feature type="transmembrane region" description="Helical" evidence="6">
    <location>
        <begin position="102"/>
        <end position="121"/>
    </location>
</feature>
<dbReference type="KEGG" id="erl:AOC36_09070"/>
<dbReference type="AlphaFoldDB" id="A0A0X8H135"/>
<dbReference type="GO" id="GO:0005886">
    <property type="term" value="C:plasma membrane"/>
    <property type="evidence" value="ECO:0007669"/>
    <property type="project" value="UniProtKB-SubCell"/>
</dbReference>
<dbReference type="EMBL" id="CP013213">
    <property type="protein sequence ID" value="AMC94133.1"/>
    <property type="molecule type" value="Genomic_DNA"/>
</dbReference>
<keyword evidence="5 6" id="KW-0472">Membrane</keyword>
<feature type="domain" description="DUF2179" evidence="7">
    <location>
        <begin position="216"/>
        <end position="270"/>
    </location>
</feature>
<evidence type="ECO:0000259" key="7">
    <source>
        <dbReference type="Pfam" id="PF10035"/>
    </source>
</evidence>
<evidence type="ECO:0000256" key="6">
    <source>
        <dbReference type="SAM" id="Phobius"/>
    </source>
</evidence>
<dbReference type="Pfam" id="PF02588">
    <property type="entry name" value="YitT_membrane"/>
    <property type="match status" value="1"/>
</dbReference>
<evidence type="ECO:0000256" key="4">
    <source>
        <dbReference type="ARBA" id="ARBA00022989"/>
    </source>
</evidence>
<evidence type="ECO:0000313" key="9">
    <source>
        <dbReference type="Proteomes" id="UP000063781"/>
    </source>
</evidence>
<dbReference type="Pfam" id="PF10035">
    <property type="entry name" value="DUF2179"/>
    <property type="match status" value="1"/>
</dbReference>
<keyword evidence="2" id="KW-1003">Cell membrane</keyword>
<reference evidence="8 9" key="1">
    <citation type="submission" date="2015-10" db="EMBL/GenBank/DDBJ databases">
        <title>Erysipelothrix larvae sp. LV19 isolated from the larval gut of the rhinoceros beetle, Trypoxylus dichotomus.</title>
        <authorList>
            <person name="Lim S."/>
            <person name="Kim B.-C."/>
        </authorList>
    </citation>
    <scope>NUCLEOTIDE SEQUENCE [LARGE SCALE GENOMIC DNA]</scope>
    <source>
        <strain evidence="8 9">LV19</strain>
    </source>
</reference>
<keyword evidence="4 6" id="KW-1133">Transmembrane helix</keyword>
<dbReference type="PANTHER" id="PTHR33545">
    <property type="entry name" value="UPF0750 MEMBRANE PROTEIN YITT-RELATED"/>
    <property type="match status" value="1"/>
</dbReference>
<keyword evidence="3 6" id="KW-0812">Transmembrane</keyword>
<evidence type="ECO:0000256" key="2">
    <source>
        <dbReference type="ARBA" id="ARBA00022475"/>
    </source>
</evidence>